<sequence>MELTREKSGKKIFPEKEGVSYCPNLICLTLRYKKSTIFISCINQCKCARSVIFVGTVKSTS</sequence>
<proteinExistence type="predicted"/>
<protein>
    <submittedName>
        <fullName evidence="1">Uncharacterized protein</fullName>
    </submittedName>
</protein>
<comment type="caution">
    <text evidence="1">The sequence shown here is derived from an EMBL/GenBank/DDBJ whole genome shotgun (WGS) entry which is preliminary data.</text>
</comment>
<reference evidence="1" key="2">
    <citation type="journal article" date="2023" name="Plants (Basel)">
        <title>Annotation of the Turnera subulata (Passifloraceae) Draft Genome Reveals the S-Locus Evolved after the Divergence of Turneroideae from Passifloroideae in a Stepwise Manner.</title>
        <authorList>
            <person name="Henning P.M."/>
            <person name="Roalson E.H."/>
            <person name="Mir W."/>
            <person name="McCubbin A.G."/>
            <person name="Shore J.S."/>
        </authorList>
    </citation>
    <scope>NUCLEOTIDE SEQUENCE</scope>
    <source>
        <strain evidence="1">F60SS</strain>
    </source>
</reference>
<dbReference type="EMBL" id="JAKUCV010001911">
    <property type="protein sequence ID" value="KAJ4844631.1"/>
    <property type="molecule type" value="Genomic_DNA"/>
</dbReference>
<evidence type="ECO:0000313" key="1">
    <source>
        <dbReference type="EMBL" id="KAJ4844631.1"/>
    </source>
</evidence>
<name>A0A9Q0G7L8_9ROSI</name>
<gene>
    <name evidence="1" type="ORF">Tsubulata_022831</name>
</gene>
<reference evidence="1" key="1">
    <citation type="submission" date="2022-02" db="EMBL/GenBank/DDBJ databases">
        <authorList>
            <person name="Henning P.M."/>
            <person name="McCubbin A.G."/>
            <person name="Shore J.S."/>
        </authorList>
    </citation>
    <scope>NUCLEOTIDE SEQUENCE</scope>
    <source>
        <strain evidence="1">F60SS</strain>
        <tissue evidence="1">Leaves</tissue>
    </source>
</reference>
<dbReference type="Proteomes" id="UP001141552">
    <property type="component" value="Unassembled WGS sequence"/>
</dbReference>
<organism evidence="1 2">
    <name type="scientific">Turnera subulata</name>
    <dbReference type="NCBI Taxonomy" id="218843"/>
    <lineage>
        <taxon>Eukaryota</taxon>
        <taxon>Viridiplantae</taxon>
        <taxon>Streptophyta</taxon>
        <taxon>Embryophyta</taxon>
        <taxon>Tracheophyta</taxon>
        <taxon>Spermatophyta</taxon>
        <taxon>Magnoliopsida</taxon>
        <taxon>eudicotyledons</taxon>
        <taxon>Gunneridae</taxon>
        <taxon>Pentapetalae</taxon>
        <taxon>rosids</taxon>
        <taxon>fabids</taxon>
        <taxon>Malpighiales</taxon>
        <taxon>Passifloraceae</taxon>
        <taxon>Turnera</taxon>
    </lineage>
</organism>
<accession>A0A9Q0G7L8</accession>
<dbReference type="AlphaFoldDB" id="A0A9Q0G7L8"/>
<evidence type="ECO:0000313" key="2">
    <source>
        <dbReference type="Proteomes" id="UP001141552"/>
    </source>
</evidence>
<keyword evidence="2" id="KW-1185">Reference proteome</keyword>